<protein>
    <recommendedName>
        <fullName evidence="4">Outer membrane protein beta-barrel domain-containing protein</fullName>
    </recommendedName>
</protein>
<feature type="chain" id="PRO_5046449875" description="Outer membrane protein beta-barrel domain-containing protein" evidence="1">
    <location>
        <begin position="28"/>
        <end position="247"/>
    </location>
</feature>
<dbReference type="InterPro" id="IPR011250">
    <property type="entry name" value="OMP/PagP_B-barrel"/>
</dbReference>
<accession>A0A1I3YYM2</accession>
<gene>
    <name evidence="2" type="ORF">SAMN04488518_104310</name>
</gene>
<sequence>MGKLSSTVIMLVSALLATGALSARSYAADLAAAAQEAAAAAAEKAAMGMFPLKPYAGAKAFVSYAPDGDFYTPGTGRTKFFEYNIGWNAAAFGGVTAGDFVKLQLDTGYISNSVSNLSGVDGGSGTVAAAYVMGGVILSAPLSPLTKKVIPFAGISIGAAFPVIGTINGTINGDEFTIKGSQSTVGALLARGGVTIAINPKLGATLEYGFFQTADFSLSTTDNISSSGNASTDMSAHLFGLGFEYHF</sequence>
<evidence type="ECO:0000313" key="2">
    <source>
        <dbReference type="EMBL" id="SFK36933.1"/>
    </source>
</evidence>
<feature type="signal peptide" evidence="1">
    <location>
        <begin position="1"/>
        <end position="27"/>
    </location>
</feature>
<evidence type="ECO:0000256" key="1">
    <source>
        <dbReference type="SAM" id="SignalP"/>
    </source>
</evidence>
<dbReference type="RefSeq" id="WP_093518965.1">
    <property type="nucleotide sequence ID" value="NZ_FOSK01000004.1"/>
</dbReference>
<keyword evidence="1" id="KW-0732">Signal</keyword>
<name>A0A1I3YYM2_9HYPH</name>
<dbReference type="EMBL" id="FOSK01000004">
    <property type="protein sequence ID" value="SFK36933.1"/>
    <property type="molecule type" value="Genomic_DNA"/>
</dbReference>
<reference evidence="2 3" key="1">
    <citation type="submission" date="2016-10" db="EMBL/GenBank/DDBJ databases">
        <authorList>
            <person name="Varghese N."/>
            <person name="Submissions S."/>
        </authorList>
    </citation>
    <scope>NUCLEOTIDE SEQUENCE [LARGE SCALE GENOMIC DNA]</scope>
    <source>
        <strain evidence="2 3">DSM 16392</strain>
    </source>
</reference>
<comment type="caution">
    <text evidence="2">The sequence shown here is derived from an EMBL/GenBank/DDBJ whole genome shotgun (WGS) entry which is preliminary data.</text>
</comment>
<dbReference type="Proteomes" id="UP000199598">
    <property type="component" value="Unassembled WGS sequence"/>
</dbReference>
<evidence type="ECO:0008006" key="4">
    <source>
        <dbReference type="Google" id="ProtNLM"/>
    </source>
</evidence>
<evidence type="ECO:0000313" key="3">
    <source>
        <dbReference type="Proteomes" id="UP000199598"/>
    </source>
</evidence>
<organism evidence="2 3">
    <name type="scientific">Pseudovibrio ascidiaceicola</name>
    <dbReference type="NCBI Taxonomy" id="285279"/>
    <lineage>
        <taxon>Bacteria</taxon>
        <taxon>Pseudomonadati</taxon>
        <taxon>Pseudomonadota</taxon>
        <taxon>Alphaproteobacteria</taxon>
        <taxon>Hyphomicrobiales</taxon>
        <taxon>Stappiaceae</taxon>
        <taxon>Pseudovibrio</taxon>
    </lineage>
</organism>
<dbReference type="Gene3D" id="2.40.160.20">
    <property type="match status" value="1"/>
</dbReference>
<keyword evidence="3" id="KW-1185">Reference proteome</keyword>
<dbReference type="SUPFAM" id="SSF56925">
    <property type="entry name" value="OMPA-like"/>
    <property type="match status" value="1"/>
</dbReference>
<proteinExistence type="predicted"/>